<dbReference type="AlphaFoldDB" id="A0ABD1A8W2"/>
<organism evidence="1 2">
    <name type="scientific">Cardamine amara subsp. amara</name>
    <dbReference type="NCBI Taxonomy" id="228776"/>
    <lineage>
        <taxon>Eukaryota</taxon>
        <taxon>Viridiplantae</taxon>
        <taxon>Streptophyta</taxon>
        <taxon>Embryophyta</taxon>
        <taxon>Tracheophyta</taxon>
        <taxon>Spermatophyta</taxon>
        <taxon>Magnoliopsida</taxon>
        <taxon>eudicotyledons</taxon>
        <taxon>Gunneridae</taxon>
        <taxon>Pentapetalae</taxon>
        <taxon>rosids</taxon>
        <taxon>malvids</taxon>
        <taxon>Brassicales</taxon>
        <taxon>Brassicaceae</taxon>
        <taxon>Cardamineae</taxon>
        <taxon>Cardamine</taxon>
    </lineage>
</organism>
<reference evidence="1 2" key="1">
    <citation type="submission" date="2024-04" db="EMBL/GenBank/DDBJ databases">
        <title>Genome assembly C_amara_ONT_v2.</title>
        <authorList>
            <person name="Yant L."/>
            <person name="Moore C."/>
            <person name="Slenker M."/>
        </authorList>
    </citation>
    <scope>NUCLEOTIDE SEQUENCE [LARGE SCALE GENOMIC DNA]</scope>
    <source>
        <tissue evidence="1">Leaf</tissue>
    </source>
</reference>
<evidence type="ECO:0000313" key="2">
    <source>
        <dbReference type="Proteomes" id="UP001558713"/>
    </source>
</evidence>
<dbReference type="PANTHER" id="PTHR42648">
    <property type="entry name" value="TRANSPOSASE, PUTATIVE-RELATED"/>
    <property type="match status" value="1"/>
</dbReference>
<evidence type="ECO:0000313" key="1">
    <source>
        <dbReference type="EMBL" id="KAL1203238.1"/>
    </source>
</evidence>
<dbReference type="InterPro" id="IPR036397">
    <property type="entry name" value="RNaseH_sf"/>
</dbReference>
<dbReference type="EMBL" id="JBANAX010000565">
    <property type="protein sequence ID" value="KAL1203238.1"/>
    <property type="molecule type" value="Genomic_DNA"/>
</dbReference>
<accession>A0ABD1A8W2</accession>
<dbReference type="SUPFAM" id="SSF53098">
    <property type="entry name" value="Ribonuclease H-like"/>
    <property type="match status" value="1"/>
</dbReference>
<gene>
    <name evidence="1" type="ORF">V5N11_001241</name>
</gene>
<dbReference type="PANTHER" id="PTHR42648:SF27">
    <property type="entry name" value="RNA-DIRECTED DNA POLYMERASE"/>
    <property type="match status" value="1"/>
</dbReference>
<sequence length="110" mass="12715">MKGPTSSWALYIQMCAAQWAPVLEETFSTSFTGDFSRYSYVYLMRHKSESFEKFKEFQNELTPPVTSQCNGVSERRNRTLLDMVRSMMSHSDLPLSLLGIHSRNVCVYTK</sequence>
<name>A0ABD1A8W2_CARAN</name>
<dbReference type="Proteomes" id="UP001558713">
    <property type="component" value="Unassembled WGS sequence"/>
</dbReference>
<dbReference type="Gene3D" id="3.30.420.10">
    <property type="entry name" value="Ribonuclease H-like superfamily/Ribonuclease H"/>
    <property type="match status" value="1"/>
</dbReference>
<comment type="caution">
    <text evidence="1">The sequence shown here is derived from an EMBL/GenBank/DDBJ whole genome shotgun (WGS) entry which is preliminary data.</text>
</comment>
<protein>
    <submittedName>
        <fullName evidence="1">Retrovirus-related Pol polyprotein from transposon TNT 1-94</fullName>
    </submittedName>
</protein>
<keyword evidence="2" id="KW-1185">Reference proteome</keyword>
<dbReference type="InterPro" id="IPR039537">
    <property type="entry name" value="Retrotran_Ty1/copia-like"/>
</dbReference>
<dbReference type="InterPro" id="IPR012337">
    <property type="entry name" value="RNaseH-like_sf"/>
</dbReference>
<proteinExistence type="predicted"/>